<organism evidence="1 2">
    <name type="scientific">Eragrostis curvula</name>
    <name type="common">weeping love grass</name>
    <dbReference type="NCBI Taxonomy" id="38414"/>
    <lineage>
        <taxon>Eukaryota</taxon>
        <taxon>Viridiplantae</taxon>
        <taxon>Streptophyta</taxon>
        <taxon>Embryophyta</taxon>
        <taxon>Tracheophyta</taxon>
        <taxon>Spermatophyta</taxon>
        <taxon>Magnoliopsida</taxon>
        <taxon>Liliopsida</taxon>
        <taxon>Poales</taxon>
        <taxon>Poaceae</taxon>
        <taxon>PACMAD clade</taxon>
        <taxon>Chloridoideae</taxon>
        <taxon>Eragrostideae</taxon>
        <taxon>Eragrostidinae</taxon>
        <taxon>Eragrostis</taxon>
    </lineage>
</organism>
<dbReference type="Gramene" id="TVU38460">
    <property type="protein sequence ID" value="TVU38460"/>
    <property type="gene ID" value="EJB05_11831"/>
</dbReference>
<sequence length="399" mass="44561">MASPAAEALPFTDDILADILIRLPTLADFGCACASCPAFRRVITSPSFLRRLHALHAPLLLGFRSFFGFHPAEPPHPSAPVARAVAAAADFRFPFLPRPGYWLVRDARDGRFVLDRDEGRDDTFTTVAVCDPLFRRYVLLPPIPADMAATVQQPHLLNGERRCDIFLAPCSGEAAAAAGLTGSFTVVWMAQCPTKVLGFVFSSASQQWRAIPSRSWGDLNPYMNPVTERYSLLYRNYAYGRFYWYLSGFPNRSNLITLDMTRMEFSPINPPFNHRIEEFTTVELGDNRCGIFMFGSNQFYGAGDSVLHLFCAYMQNLDEGANKWVLENEILLPHPYRYGMLGVADGKLFLHTTEGGRSCISLDCKTSQFQTVQGMIHDGYRPLPALYVGYPPSLSLPTI</sequence>
<feature type="non-terminal residue" evidence="1">
    <location>
        <position position="1"/>
    </location>
</feature>
<evidence type="ECO:0000313" key="2">
    <source>
        <dbReference type="Proteomes" id="UP000324897"/>
    </source>
</evidence>
<protein>
    <recommendedName>
        <fullName evidence="3">F-box domain-containing protein</fullName>
    </recommendedName>
</protein>
<proteinExistence type="predicted"/>
<dbReference type="SUPFAM" id="SSF81383">
    <property type="entry name" value="F-box domain"/>
    <property type="match status" value="1"/>
</dbReference>
<dbReference type="PANTHER" id="PTHR31264:SF29">
    <property type="entry name" value="OS07G0554500 PROTEIN"/>
    <property type="match status" value="1"/>
</dbReference>
<dbReference type="EMBL" id="RWGY01000007">
    <property type="protein sequence ID" value="TVU38460.1"/>
    <property type="molecule type" value="Genomic_DNA"/>
</dbReference>
<dbReference type="PANTHER" id="PTHR31264">
    <property type="entry name" value="OS07G0554500 PROTEIN-RELATED"/>
    <property type="match status" value="1"/>
</dbReference>
<keyword evidence="2" id="KW-1185">Reference proteome</keyword>
<name>A0A5J9VTR2_9POAL</name>
<dbReference type="OrthoDB" id="687195at2759"/>
<reference evidence="1 2" key="1">
    <citation type="journal article" date="2019" name="Sci. Rep.">
        <title>A high-quality genome of Eragrostis curvula grass provides insights into Poaceae evolution and supports new strategies to enhance forage quality.</title>
        <authorList>
            <person name="Carballo J."/>
            <person name="Santos B.A.C.M."/>
            <person name="Zappacosta D."/>
            <person name="Garbus I."/>
            <person name="Selva J.P."/>
            <person name="Gallo C.A."/>
            <person name="Diaz A."/>
            <person name="Albertini E."/>
            <person name="Caccamo M."/>
            <person name="Echenique V."/>
        </authorList>
    </citation>
    <scope>NUCLEOTIDE SEQUENCE [LARGE SCALE GENOMIC DNA]</scope>
    <source>
        <strain evidence="2">cv. Victoria</strain>
        <tissue evidence="1">Leaf</tissue>
    </source>
</reference>
<dbReference type="Proteomes" id="UP000324897">
    <property type="component" value="Chromosome 4"/>
</dbReference>
<dbReference type="InterPro" id="IPR036047">
    <property type="entry name" value="F-box-like_dom_sf"/>
</dbReference>
<evidence type="ECO:0000313" key="1">
    <source>
        <dbReference type="EMBL" id="TVU38460.1"/>
    </source>
</evidence>
<dbReference type="AlphaFoldDB" id="A0A5J9VTR2"/>
<evidence type="ECO:0008006" key="3">
    <source>
        <dbReference type="Google" id="ProtNLM"/>
    </source>
</evidence>
<comment type="caution">
    <text evidence="1">The sequence shown here is derived from an EMBL/GenBank/DDBJ whole genome shotgun (WGS) entry which is preliminary data.</text>
</comment>
<accession>A0A5J9VTR2</accession>
<gene>
    <name evidence="1" type="ORF">EJB05_11831</name>
</gene>